<dbReference type="AlphaFoldDB" id="A0AAV4ZU34"/>
<gene>
    <name evidence="1" type="ORF">BHAOGJBA_5181</name>
</gene>
<protein>
    <recommendedName>
        <fullName evidence="3">Transposase</fullName>
    </recommendedName>
</protein>
<reference evidence="1" key="2">
    <citation type="submission" date="2021-08" db="EMBL/GenBank/DDBJ databases">
        <authorList>
            <person name="Tani A."/>
            <person name="Ola A."/>
            <person name="Ogura Y."/>
            <person name="Katsura K."/>
            <person name="Hayashi T."/>
        </authorList>
    </citation>
    <scope>NUCLEOTIDE SEQUENCE</scope>
    <source>
        <strain evidence="1">DSM 16372</strain>
    </source>
</reference>
<dbReference type="Proteomes" id="UP001055247">
    <property type="component" value="Unassembled WGS sequence"/>
</dbReference>
<dbReference type="EMBL" id="BPQO01000029">
    <property type="protein sequence ID" value="GJD91633.1"/>
    <property type="molecule type" value="Genomic_DNA"/>
</dbReference>
<sequence length="131" mass="14661">MPKNTMVIDGETYGWVRRPSHRRSERRVEISVSWFVDRDPARPVDIGRLVPWNGGAGWSVIPRLGGRRRAGRASMGYARIRESGIRHLVALARAEDRLTVLEKVELRIVRDGPEGTVVDDSQGLVPLPKAA</sequence>
<name>A0AAV4ZU34_9HYPH</name>
<accession>A0AAV4ZU34</accession>
<evidence type="ECO:0008006" key="3">
    <source>
        <dbReference type="Google" id="ProtNLM"/>
    </source>
</evidence>
<keyword evidence="2" id="KW-1185">Reference proteome</keyword>
<evidence type="ECO:0000313" key="2">
    <source>
        <dbReference type="Proteomes" id="UP001055247"/>
    </source>
</evidence>
<dbReference type="RefSeq" id="WP_238231657.1">
    <property type="nucleotide sequence ID" value="NZ_BPQO01000029.1"/>
</dbReference>
<reference evidence="1" key="1">
    <citation type="journal article" date="2016" name="Front. Microbiol.">
        <title>Genome Sequence of the Piezophilic, Mesophilic Sulfate-Reducing Bacterium Desulfovibrio indicus J2T.</title>
        <authorList>
            <person name="Cao J."/>
            <person name="Maignien L."/>
            <person name="Shao Z."/>
            <person name="Alain K."/>
            <person name="Jebbar M."/>
        </authorList>
    </citation>
    <scope>NUCLEOTIDE SEQUENCE</scope>
    <source>
        <strain evidence="1">DSM 16372</strain>
    </source>
</reference>
<organism evidence="1 2">
    <name type="scientific">Methylobacterium hispanicum</name>
    <dbReference type="NCBI Taxonomy" id="270350"/>
    <lineage>
        <taxon>Bacteria</taxon>
        <taxon>Pseudomonadati</taxon>
        <taxon>Pseudomonadota</taxon>
        <taxon>Alphaproteobacteria</taxon>
        <taxon>Hyphomicrobiales</taxon>
        <taxon>Methylobacteriaceae</taxon>
        <taxon>Methylobacterium</taxon>
    </lineage>
</organism>
<proteinExistence type="predicted"/>
<comment type="caution">
    <text evidence="1">The sequence shown here is derived from an EMBL/GenBank/DDBJ whole genome shotgun (WGS) entry which is preliminary data.</text>
</comment>
<evidence type="ECO:0000313" key="1">
    <source>
        <dbReference type="EMBL" id="GJD91633.1"/>
    </source>
</evidence>